<dbReference type="Proteomes" id="UP001521116">
    <property type="component" value="Unassembled WGS sequence"/>
</dbReference>
<protein>
    <recommendedName>
        <fullName evidence="8">Rhodopsin domain-containing protein</fullName>
    </recommendedName>
</protein>
<name>A0ABR3SQ91_9PEZI</name>
<feature type="transmembrane region" description="Helical" evidence="7">
    <location>
        <begin position="17"/>
        <end position="39"/>
    </location>
</feature>
<sequence>MPVAPFHLTMLYDASPSIVTCVLALVVPAFVTWVLRCSVRISRNAWGLDDTFMALAAPFFAWLSASCLSAAWNGIGTKDAHLTGGVAQQTRALKAKDFFLFEISYCVAVLLVKLSIAMTLMRIAGGKPLYQWIIRGTIALFSTVIVMVCLYILLECQPIQYAWDKSLDGKCKPAKILTAMSFTLSSTNILTDWTCALLPVPLLWSLEMNRNSKIAAGVLLSFGIFASACALVRLQYTIGLTATSDYLYHVSYVLLWAYAEVGVGMTPANCSTLRPVFSKILHLSSLGGGSSGDRSRDQSKNGGGWLFSRSSRRSRGGAIELDDSEHPGMPSRDGGDDDEERHRKGARVHAYVEAASASSSRDRSNTRTVGEESSLEDDESARKILGASGRMGMGR</sequence>
<feature type="transmembrane region" description="Helical" evidence="7">
    <location>
        <begin position="132"/>
        <end position="154"/>
    </location>
</feature>
<comment type="similarity">
    <text evidence="5">Belongs to the SAT4 family.</text>
</comment>
<keyword evidence="10" id="KW-1185">Reference proteome</keyword>
<keyword evidence="2 7" id="KW-0812">Transmembrane</keyword>
<dbReference type="PANTHER" id="PTHR33048:SF31">
    <property type="entry name" value="INTEGRAL MEMBRANE PROTEIN"/>
    <property type="match status" value="1"/>
</dbReference>
<evidence type="ECO:0000313" key="9">
    <source>
        <dbReference type="EMBL" id="KAL1625855.1"/>
    </source>
</evidence>
<evidence type="ECO:0000313" key="10">
    <source>
        <dbReference type="Proteomes" id="UP001521116"/>
    </source>
</evidence>
<reference evidence="9 10" key="1">
    <citation type="submission" date="2024-02" db="EMBL/GenBank/DDBJ databases">
        <title>De novo assembly and annotation of 12 fungi associated with fruit tree decline syndrome in Ontario, Canada.</title>
        <authorList>
            <person name="Sulman M."/>
            <person name="Ellouze W."/>
            <person name="Ilyukhin E."/>
        </authorList>
    </citation>
    <scope>NUCLEOTIDE SEQUENCE [LARGE SCALE GENOMIC DNA]</scope>
    <source>
        <strain evidence="9 10">M1-105</strain>
    </source>
</reference>
<feature type="region of interest" description="Disordered" evidence="6">
    <location>
        <begin position="286"/>
        <end position="395"/>
    </location>
</feature>
<comment type="caution">
    <text evidence="9">The sequence shown here is derived from an EMBL/GenBank/DDBJ whole genome shotgun (WGS) entry which is preliminary data.</text>
</comment>
<evidence type="ECO:0000256" key="2">
    <source>
        <dbReference type="ARBA" id="ARBA00022692"/>
    </source>
</evidence>
<feature type="transmembrane region" description="Helical" evidence="7">
    <location>
        <begin position="98"/>
        <end position="120"/>
    </location>
</feature>
<evidence type="ECO:0000259" key="8">
    <source>
        <dbReference type="Pfam" id="PF20684"/>
    </source>
</evidence>
<evidence type="ECO:0000256" key="6">
    <source>
        <dbReference type="SAM" id="MobiDB-lite"/>
    </source>
</evidence>
<dbReference type="PANTHER" id="PTHR33048">
    <property type="entry name" value="PTH11-LIKE INTEGRAL MEMBRANE PROTEIN (AFU_ORTHOLOGUE AFUA_5G11245)"/>
    <property type="match status" value="1"/>
</dbReference>
<dbReference type="EMBL" id="JAJVDC020000090">
    <property type="protein sequence ID" value="KAL1625855.1"/>
    <property type="molecule type" value="Genomic_DNA"/>
</dbReference>
<keyword evidence="4 7" id="KW-0472">Membrane</keyword>
<feature type="domain" description="Rhodopsin" evidence="8">
    <location>
        <begin position="35"/>
        <end position="279"/>
    </location>
</feature>
<evidence type="ECO:0000256" key="7">
    <source>
        <dbReference type="SAM" id="Phobius"/>
    </source>
</evidence>
<evidence type="ECO:0000256" key="4">
    <source>
        <dbReference type="ARBA" id="ARBA00023136"/>
    </source>
</evidence>
<evidence type="ECO:0000256" key="3">
    <source>
        <dbReference type="ARBA" id="ARBA00022989"/>
    </source>
</evidence>
<proteinExistence type="inferred from homology"/>
<organism evidence="9 10">
    <name type="scientific">Neofusicoccum ribis</name>
    <dbReference type="NCBI Taxonomy" id="45134"/>
    <lineage>
        <taxon>Eukaryota</taxon>
        <taxon>Fungi</taxon>
        <taxon>Dikarya</taxon>
        <taxon>Ascomycota</taxon>
        <taxon>Pezizomycotina</taxon>
        <taxon>Dothideomycetes</taxon>
        <taxon>Dothideomycetes incertae sedis</taxon>
        <taxon>Botryosphaeriales</taxon>
        <taxon>Botryosphaeriaceae</taxon>
        <taxon>Neofusicoccum</taxon>
    </lineage>
</organism>
<accession>A0ABR3SQ91</accession>
<evidence type="ECO:0000256" key="5">
    <source>
        <dbReference type="ARBA" id="ARBA00038359"/>
    </source>
</evidence>
<feature type="transmembrane region" description="Helical" evidence="7">
    <location>
        <begin position="246"/>
        <end position="265"/>
    </location>
</feature>
<dbReference type="Pfam" id="PF20684">
    <property type="entry name" value="Fung_rhodopsin"/>
    <property type="match status" value="1"/>
</dbReference>
<gene>
    <name evidence="9" type="ORF">SLS56_007174</name>
</gene>
<dbReference type="InterPro" id="IPR052337">
    <property type="entry name" value="SAT4-like"/>
</dbReference>
<keyword evidence="3 7" id="KW-1133">Transmembrane helix</keyword>
<feature type="transmembrane region" description="Helical" evidence="7">
    <location>
        <begin position="214"/>
        <end position="234"/>
    </location>
</feature>
<evidence type="ECO:0000256" key="1">
    <source>
        <dbReference type="ARBA" id="ARBA00004141"/>
    </source>
</evidence>
<dbReference type="InterPro" id="IPR049326">
    <property type="entry name" value="Rhodopsin_dom_fungi"/>
</dbReference>
<comment type="subcellular location">
    <subcellularLocation>
        <location evidence="1">Membrane</location>
        <topology evidence="1">Multi-pass membrane protein</topology>
    </subcellularLocation>
</comment>